<dbReference type="Proteomes" id="UP000239560">
    <property type="component" value="Unassembled WGS sequence"/>
</dbReference>
<sequence>MSFFSDDSEEAGAFKRIHDFDFDDDSAQTTLTSAAAWQVQQLYRQQRDFQGKPTDIEAAKELAANFPDVSVKTLANHAELGFLNLDQVSDDVAELVKNGESAFRPLGLPITEDNY</sequence>
<protein>
    <submittedName>
        <fullName evidence="1">Uncharacterized protein</fullName>
    </submittedName>
</protein>
<reference evidence="1 2" key="1">
    <citation type="journal article" date="2018" name="Elife">
        <title>Functional genomics of lipid metabolism in the oleaginous yeast Rhodosporidium toruloides.</title>
        <authorList>
            <person name="Coradetti S.T."/>
            <person name="Pinel D."/>
            <person name="Geiselman G."/>
            <person name="Ito M."/>
            <person name="Mondo S."/>
            <person name="Reilly M.C."/>
            <person name="Cheng Y.F."/>
            <person name="Bauer S."/>
            <person name="Grigoriev I."/>
            <person name="Gladden J.M."/>
            <person name="Simmons B.A."/>
            <person name="Brem R."/>
            <person name="Arkin A.P."/>
            <person name="Skerker J.M."/>
        </authorList>
    </citation>
    <scope>NUCLEOTIDE SEQUENCE [LARGE SCALE GENOMIC DNA]</scope>
    <source>
        <strain evidence="1 2">NBRC 0880</strain>
    </source>
</reference>
<organism evidence="1 2">
    <name type="scientific">Rhodotorula toruloides</name>
    <name type="common">Yeast</name>
    <name type="synonym">Rhodosporidium toruloides</name>
    <dbReference type="NCBI Taxonomy" id="5286"/>
    <lineage>
        <taxon>Eukaryota</taxon>
        <taxon>Fungi</taxon>
        <taxon>Dikarya</taxon>
        <taxon>Basidiomycota</taxon>
        <taxon>Pucciniomycotina</taxon>
        <taxon>Microbotryomycetes</taxon>
        <taxon>Sporidiobolales</taxon>
        <taxon>Sporidiobolaceae</taxon>
        <taxon>Rhodotorula</taxon>
    </lineage>
</organism>
<dbReference type="EMBL" id="LCTV02000011">
    <property type="protein sequence ID" value="PRQ71828.1"/>
    <property type="molecule type" value="Genomic_DNA"/>
</dbReference>
<dbReference type="AlphaFoldDB" id="A0A2T0A1D5"/>
<evidence type="ECO:0000313" key="2">
    <source>
        <dbReference type="Proteomes" id="UP000239560"/>
    </source>
</evidence>
<accession>A0A2T0A1D5</accession>
<comment type="caution">
    <text evidence="1">The sequence shown here is derived from an EMBL/GenBank/DDBJ whole genome shotgun (WGS) entry which is preliminary data.</text>
</comment>
<name>A0A2T0A1D5_RHOTO</name>
<gene>
    <name evidence="1" type="ORF">AAT19DRAFT_9943</name>
</gene>
<proteinExistence type="predicted"/>
<evidence type="ECO:0000313" key="1">
    <source>
        <dbReference type="EMBL" id="PRQ71828.1"/>
    </source>
</evidence>